<proteinExistence type="inferred from homology"/>
<sequence length="598" mass="66495">MDHENEKASNKRDGDKVTNTSILDILKFARKELPIVAVALIFTVIRGLTWPLYTIIYGRTFLSFSSLDKSKTTGDSELNAILYLILGTVSGFSAFSSGSLFGTIGQRISMKLRIAVFTNILRQDLSFFDSDDNSTGKLTALLSTDCQNVKSAIDQHLADVLQGIVSIFASIIIAFSFGWRMSMVAISVFVTLISLQSAVLHHLKIRNQKDAKLADKATSLVSESIENIRTVQYLTKQKKIYQSYCYSALKPYKQAVIRGFWHGINYGLSMSFMHFNFAICYFCGIWLVRNSWSQPYNVFQIIETLNVVSLTILAAAAFLPEYVQARISANLTFQIKDHIPLIDNLSEKGIKQPLKGNIQLKNVSFAYGIHRHHAVLKKCSMSAAFGQKVALVGASGSGKSTVIKLMERFYDVTDGILFIDDRDIRSYNIRYLRSHIAIVEQEPALFNVSIRDNIAYGLDNASQDQIEAAAKLANIHNFVIALPQGYNTIAGSKGCQLSGGQKQRVAIARAVMRDPKILLLDEATSALDSENEKMIQEALEAARHGCTCIVIAHRLKTVQNADLIIFMKDGEIVEFGNHAQLIARKGLYCNLVETQTLL</sequence>
<feature type="transmembrane region" description="Helical" evidence="14">
    <location>
        <begin position="80"/>
        <end position="104"/>
    </location>
</feature>
<organism evidence="17 18">
    <name type="scientific">Elaeophora elaphi</name>
    <dbReference type="NCBI Taxonomy" id="1147741"/>
    <lineage>
        <taxon>Eukaryota</taxon>
        <taxon>Metazoa</taxon>
        <taxon>Ecdysozoa</taxon>
        <taxon>Nematoda</taxon>
        <taxon>Chromadorea</taxon>
        <taxon>Rhabditida</taxon>
        <taxon>Spirurina</taxon>
        <taxon>Spiruromorpha</taxon>
        <taxon>Filarioidea</taxon>
        <taxon>Onchocercidae</taxon>
        <taxon>Elaeophora</taxon>
    </lineage>
</organism>
<comment type="subcellular location">
    <subcellularLocation>
        <location evidence="1">Membrane</location>
        <topology evidence="1">Multi-pass membrane protein</topology>
    </subcellularLocation>
</comment>
<dbReference type="PANTHER" id="PTHR43394:SF11">
    <property type="entry name" value="ATP-BINDING CASSETTE TRANSPORTER"/>
    <property type="match status" value="1"/>
</dbReference>
<dbReference type="GO" id="GO:0016887">
    <property type="term" value="F:ATP hydrolysis activity"/>
    <property type="evidence" value="ECO:0007669"/>
    <property type="project" value="InterPro"/>
</dbReference>
<dbReference type="Proteomes" id="UP000050640">
    <property type="component" value="Unplaced"/>
</dbReference>
<keyword evidence="17" id="KW-1185">Reference proteome</keyword>
<keyword evidence="9" id="KW-1278">Translocase</keyword>
<dbReference type="InterPro" id="IPR011527">
    <property type="entry name" value="ABC1_TM_dom"/>
</dbReference>
<keyword evidence="4" id="KW-0813">Transport</keyword>
<dbReference type="PROSITE" id="PS00211">
    <property type="entry name" value="ABC_TRANSPORTER_1"/>
    <property type="match status" value="1"/>
</dbReference>
<dbReference type="STRING" id="1147741.A0A0R3RLD7"/>
<accession>A0A0R3RLD7</accession>
<feature type="transmembrane region" description="Helical" evidence="14">
    <location>
        <begin position="35"/>
        <end position="60"/>
    </location>
</feature>
<dbReference type="InterPro" id="IPR003439">
    <property type="entry name" value="ABC_transporter-like_ATP-bd"/>
</dbReference>
<dbReference type="GO" id="GO:0008559">
    <property type="term" value="F:ABC-type xenobiotic transporter activity"/>
    <property type="evidence" value="ECO:0007669"/>
    <property type="project" value="UniProtKB-EC"/>
</dbReference>
<dbReference type="GO" id="GO:0015421">
    <property type="term" value="F:ABC-type oligopeptide transporter activity"/>
    <property type="evidence" value="ECO:0007669"/>
    <property type="project" value="TreeGrafter"/>
</dbReference>
<protein>
    <recommendedName>
        <fullName evidence="3">ABC-type xenobiotic transporter</fullName>
        <ecNumber evidence="3">7.6.2.2</ecNumber>
    </recommendedName>
</protein>
<dbReference type="CDD" id="cd18578">
    <property type="entry name" value="ABC_6TM_Pgp_ABCB1_D2_like"/>
    <property type="match status" value="1"/>
</dbReference>
<evidence type="ECO:0000256" key="1">
    <source>
        <dbReference type="ARBA" id="ARBA00004141"/>
    </source>
</evidence>
<keyword evidence="12" id="KW-0325">Glycoprotein</keyword>
<evidence type="ECO:0000256" key="3">
    <source>
        <dbReference type="ARBA" id="ARBA00012191"/>
    </source>
</evidence>
<evidence type="ECO:0000256" key="11">
    <source>
        <dbReference type="ARBA" id="ARBA00023136"/>
    </source>
</evidence>
<dbReference type="Pfam" id="PF00664">
    <property type="entry name" value="ABC_membrane"/>
    <property type="match status" value="1"/>
</dbReference>
<feature type="transmembrane region" description="Helical" evidence="14">
    <location>
        <begin position="157"/>
        <end position="177"/>
    </location>
</feature>
<dbReference type="Gene3D" id="1.20.1560.10">
    <property type="entry name" value="ABC transporter type 1, transmembrane domain"/>
    <property type="match status" value="1"/>
</dbReference>
<feature type="transmembrane region" description="Helical" evidence="14">
    <location>
        <begin position="183"/>
        <end position="203"/>
    </location>
</feature>
<dbReference type="Gene3D" id="3.40.50.300">
    <property type="entry name" value="P-loop containing nucleotide triphosphate hydrolases"/>
    <property type="match status" value="1"/>
</dbReference>
<dbReference type="CDD" id="cd03249">
    <property type="entry name" value="ABC_MTABC3_MDL1_MDL2"/>
    <property type="match status" value="1"/>
</dbReference>
<evidence type="ECO:0000256" key="13">
    <source>
        <dbReference type="ARBA" id="ARBA00034018"/>
    </source>
</evidence>
<keyword evidence="6" id="KW-0677">Repeat</keyword>
<dbReference type="InterPro" id="IPR003593">
    <property type="entry name" value="AAA+_ATPase"/>
</dbReference>
<evidence type="ECO:0000256" key="5">
    <source>
        <dbReference type="ARBA" id="ARBA00022692"/>
    </source>
</evidence>
<evidence type="ECO:0000256" key="8">
    <source>
        <dbReference type="ARBA" id="ARBA00022840"/>
    </source>
</evidence>
<evidence type="ECO:0000256" key="12">
    <source>
        <dbReference type="ARBA" id="ARBA00023180"/>
    </source>
</evidence>
<dbReference type="InterPro" id="IPR036640">
    <property type="entry name" value="ABC1_TM_sf"/>
</dbReference>
<evidence type="ECO:0000313" key="17">
    <source>
        <dbReference type="Proteomes" id="UP000050640"/>
    </source>
</evidence>
<dbReference type="FunFam" id="3.40.50.300:FF:000479">
    <property type="entry name" value="Multidrug resistance protein 1A"/>
    <property type="match status" value="1"/>
</dbReference>
<keyword evidence="7" id="KW-0547">Nucleotide-binding</keyword>
<dbReference type="SMART" id="SM00382">
    <property type="entry name" value="AAA"/>
    <property type="match status" value="1"/>
</dbReference>
<dbReference type="GO" id="GO:0005743">
    <property type="term" value="C:mitochondrial inner membrane"/>
    <property type="evidence" value="ECO:0007669"/>
    <property type="project" value="TreeGrafter"/>
</dbReference>
<dbReference type="InterPro" id="IPR017871">
    <property type="entry name" value="ABC_transporter-like_CS"/>
</dbReference>
<evidence type="ECO:0000256" key="9">
    <source>
        <dbReference type="ARBA" id="ARBA00022967"/>
    </source>
</evidence>
<dbReference type="GO" id="GO:0005524">
    <property type="term" value="F:ATP binding"/>
    <property type="evidence" value="ECO:0007669"/>
    <property type="project" value="UniProtKB-KW"/>
</dbReference>
<comment type="similarity">
    <text evidence="2">Belongs to the ABC transporter superfamily. ABCB family. Multidrug resistance exporter (TC 3.A.1.201) subfamily.</text>
</comment>
<dbReference type="SUPFAM" id="SSF90123">
    <property type="entry name" value="ABC transporter transmembrane region"/>
    <property type="match status" value="1"/>
</dbReference>
<feature type="domain" description="ABC transmembrane type-1" evidence="16">
    <location>
        <begin position="37"/>
        <end position="324"/>
    </location>
</feature>
<dbReference type="PANTHER" id="PTHR43394">
    <property type="entry name" value="ATP-DEPENDENT PERMEASE MDL1, MITOCHONDRIAL"/>
    <property type="match status" value="1"/>
</dbReference>
<dbReference type="InterPro" id="IPR027417">
    <property type="entry name" value="P-loop_NTPase"/>
</dbReference>
<dbReference type="PROSITE" id="PS50893">
    <property type="entry name" value="ABC_TRANSPORTER_2"/>
    <property type="match status" value="1"/>
</dbReference>
<evidence type="ECO:0000256" key="4">
    <source>
        <dbReference type="ARBA" id="ARBA00022448"/>
    </source>
</evidence>
<dbReference type="Pfam" id="PF00005">
    <property type="entry name" value="ABC_tran"/>
    <property type="match status" value="1"/>
</dbReference>
<evidence type="ECO:0000256" key="2">
    <source>
        <dbReference type="ARBA" id="ARBA00007577"/>
    </source>
</evidence>
<dbReference type="WBParaSite" id="EEL_0000229601-mRNA-1">
    <property type="protein sequence ID" value="EEL_0000229601-mRNA-1"/>
    <property type="gene ID" value="EEL_0000229601"/>
</dbReference>
<name>A0A0R3RLD7_9BILA</name>
<dbReference type="SUPFAM" id="SSF52540">
    <property type="entry name" value="P-loop containing nucleoside triphosphate hydrolases"/>
    <property type="match status" value="1"/>
</dbReference>
<evidence type="ECO:0000256" key="10">
    <source>
        <dbReference type="ARBA" id="ARBA00022989"/>
    </source>
</evidence>
<evidence type="ECO:0000256" key="6">
    <source>
        <dbReference type="ARBA" id="ARBA00022737"/>
    </source>
</evidence>
<feature type="transmembrane region" description="Helical" evidence="14">
    <location>
        <begin position="263"/>
        <end position="287"/>
    </location>
</feature>
<keyword evidence="8" id="KW-0067">ATP-binding</keyword>
<dbReference type="InterPro" id="IPR039421">
    <property type="entry name" value="Type_1_exporter"/>
</dbReference>
<evidence type="ECO:0000259" key="16">
    <source>
        <dbReference type="PROSITE" id="PS50929"/>
    </source>
</evidence>
<dbReference type="PROSITE" id="PS50929">
    <property type="entry name" value="ABC_TM1F"/>
    <property type="match status" value="1"/>
</dbReference>
<reference evidence="18" key="1">
    <citation type="submission" date="2017-02" db="UniProtKB">
        <authorList>
            <consortium name="WormBaseParasite"/>
        </authorList>
    </citation>
    <scope>IDENTIFICATION</scope>
</reference>
<dbReference type="AlphaFoldDB" id="A0A0R3RLD7"/>
<keyword evidence="10 14" id="KW-1133">Transmembrane helix</keyword>
<dbReference type="EC" id="7.6.2.2" evidence="3"/>
<keyword evidence="5 14" id="KW-0812">Transmembrane</keyword>
<comment type="catalytic activity">
    <reaction evidence="13">
        <text>ATP + H2O + xenobioticSide 1 = ADP + phosphate + xenobioticSide 2.</text>
        <dbReference type="EC" id="7.6.2.2"/>
    </reaction>
</comment>
<feature type="transmembrane region" description="Helical" evidence="14">
    <location>
        <begin position="299"/>
        <end position="319"/>
    </location>
</feature>
<keyword evidence="11 14" id="KW-0472">Membrane</keyword>
<evidence type="ECO:0000259" key="15">
    <source>
        <dbReference type="PROSITE" id="PS50893"/>
    </source>
</evidence>
<feature type="domain" description="ABC transporter" evidence="15">
    <location>
        <begin position="358"/>
        <end position="594"/>
    </location>
</feature>
<dbReference type="GO" id="GO:0090374">
    <property type="term" value="P:oligopeptide export from mitochondrion"/>
    <property type="evidence" value="ECO:0007669"/>
    <property type="project" value="TreeGrafter"/>
</dbReference>
<evidence type="ECO:0000313" key="18">
    <source>
        <dbReference type="WBParaSite" id="EEL_0000229601-mRNA-1"/>
    </source>
</evidence>
<evidence type="ECO:0000256" key="7">
    <source>
        <dbReference type="ARBA" id="ARBA00022741"/>
    </source>
</evidence>
<evidence type="ECO:0000256" key="14">
    <source>
        <dbReference type="SAM" id="Phobius"/>
    </source>
</evidence>